<feature type="domain" description="B30.2/SPRY" evidence="10">
    <location>
        <begin position="252"/>
        <end position="443"/>
    </location>
</feature>
<dbReference type="InParanoid" id="A0A3B1ITD3"/>
<reference evidence="11" key="3">
    <citation type="submission" date="2025-08" db="UniProtKB">
        <authorList>
            <consortium name="Ensembl"/>
        </authorList>
    </citation>
    <scope>IDENTIFICATION</scope>
</reference>
<dbReference type="GO" id="GO:0008270">
    <property type="term" value="F:zinc ion binding"/>
    <property type="evidence" value="ECO:0007669"/>
    <property type="project" value="UniProtKB-KW"/>
</dbReference>
<dbReference type="SMART" id="SM00589">
    <property type="entry name" value="PRY"/>
    <property type="match status" value="1"/>
</dbReference>
<feature type="coiled-coil region" evidence="7">
    <location>
        <begin position="165"/>
        <end position="202"/>
    </location>
</feature>
<dbReference type="Pfam" id="PF13765">
    <property type="entry name" value="PRY"/>
    <property type="match status" value="1"/>
</dbReference>
<evidence type="ECO:0000256" key="3">
    <source>
        <dbReference type="ARBA" id="ARBA00022771"/>
    </source>
</evidence>
<dbReference type="InterPro" id="IPR058030">
    <property type="entry name" value="TRIM8/14/16/25/29/45/65_CC"/>
</dbReference>
<reference evidence="12" key="2">
    <citation type="journal article" date="2014" name="Nat. Commun.">
        <title>The cavefish genome reveals candidate genes for eye loss.</title>
        <authorList>
            <person name="McGaugh S.E."/>
            <person name="Gross J.B."/>
            <person name="Aken B."/>
            <person name="Blin M."/>
            <person name="Borowsky R."/>
            <person name="Chalopin D."/>
            <person name="Hinaux H."/>
            <person name="Jeffery W.R."/>
            <person name="Keene A."/>
            <person name="Ma L."/>
            <person name="Minx P."/>
            <person name="Murphy D."/>
            <person name="O'Quin K.E."/>
            <person name="Retaux S."/>
            <person name="Rohner N."/>
            <person name="Searle S.M."/>
            <person name="Stahl B.A."/>
            <person name="Tabin C."/>
            <person name="Volff J.N."/>
            <person name="Yoshizawa M."/>
            <person name="Warren W.C."/>
        </authorList>
    </citation>
    <scope>NUCLEOTIDE SEQUENCE [LARGE SCALE GENOMIC DNA]</scope>
    <source>
        <strain evidence="12">female</strain>
    </source>
</reference>
<evidence type="ECO:0000256" key="7">
    <source>
        <dbReference type="SAM" id="Coils"/>
    </source>
</evidence>
<dbReference type="PROSITE" id="PS50089">
    <property type="entry name" value="ZF_RING_2"/>
    <property type="match status" value="1"/>
</dbReference>
<dbReference type="GeneTree" id="ENSGT01150000286899"/>
<dbReference type="SUPFAM" id="SSF57845">
    <property type="entry name" value="B-box zinc-binding domain"/>
    <property type="match status" value="1"/>
</dbReference>
<feature type="domain" description="B box-type" evidence="9">
    <location>
        <begin position="93"/>
        <end position="134"/>
    </location>
</feature>
<dbReference type="Pfam" id="PF15227">
    <property type="entry name" value="zf-C3HC4_4"/>
    <property type="match status" value="1"/>
</dbReference>
<keyword evidence="5" id="KW-0391">Immunity</keyword>
<dbReference type="InterPro" id="IPR013083">
    <property type="entry name" value="Znf_RING/FYVE/PHD"/>
</dbReference>
<evidence type="ECO:0000259" key="10">
    <source>
        <dbReference type="PROSITE" id="PS50188"/>
    </source>
</evidence>
<dbReference type="SMART" id="SM00336">
    <property type="entry name" value="BBOX"/>
    <property type="match status" value="1"/>
</dbReference>
<dbReference type="InterPro" id="IPR017907">
    <property type="entry name" value="Znf_RING_CS"/>
</dbReference>
<dbReference type="Pfam" id="PF25600">
    <property type="entry name" value="TRIM_CC"/>
    <property type="match status" value="1"/>
</dbReference>
<keyword evidence="1" id="KW-0399">Innate immunity</keyword>
<evidence type="ECO:0000256" key="2">
    <source>
        <dbReference type="ARBA" id="ARBA00022723"/>
    </source>
</evidence>
<dbReference type="PROSITE" id="PS00518">
    <property type="entry name" value="ZF_RING_1"/>
    <property type="match status" value="1"/>
</dbReference>
<evidence type="ECO:0000256" key="4">
    <source>
        <dbReference type="ARBA" id="ARBA00022833"/>
    </source>
</evidence>
<organism evidence="11 12">
    <name type="scientific">Astyanax mexicanus</name>
    <name type="common">Blind cave fish</name>
    <name type="synonym">Astyanax fasciatus mexicanus</name>
    <dbReference type="NCBI Taxonomy" id="7994"/>
    <lineage>
        <taxon>Eukaryota</taxon>
        <taxon>Metazoa</taxon>
        <taxon>Chordata</taxon>
        <taxon>Craniata</taxon>
        <taxon>Vertebrata</taxon>
        <taxon>Euteleostomi</taxon>
        <taxon>Actinopterygii</taxon>
        <taxon>Neopterygii</taxon>
        <taxon>Teleostei</taxon>
        <taxon>Ostariophysi</taxon>
        <taxon>Characiformes</taxon>
        <taxon>Characoidei</taxon>
        <taxon>Acestrorhamphidae</taxon>
        <taxon>Acestrorhamphinae</taxon>
        <taxon>Astyanax</taxon>
    </lineage>
</organism>
<dbReference type="PROSITE" id="PS50188">
    <property type="entry name" value="B302_SPRY"/>
    <property type="match status" value="1"/>
</dbReference>
<evidence type="ECO:0000313" key="11">
    <source>
        <dbReference type="Ensembl" id="ENSAMXP00000033198.1"/>
    </source>
</evidence>
<dbReference type="InterPro" id="IPR003877">
    <property type="entry name" value="SPRY_dom"/>
</dbReference>
<keyword evidence="2" id="KW-0479">Metal-binding</keyword>
<accession>A0A3B1ITD3</accession>
<dbReference type="Bgee" id="ENSAMXG00000030168">
    <property type="expression patterns" value="Expressed in testis and 14 other cell types or tissues"/>
</dbReference>
<dbReference type="SMART" id="SM00449">
    <property type="entry name" value="SPRY"/>
    <property type="match status" value="1"/>
</dbReference>
<dbReference type="InterPro" id="IPR001841">
    <property type="entry name" value="Znf_RING"/>
</dbReference>
<feature type="domain" description="RING-type" evidence="8">
    <location>
        <begin position="15"/>
        <end position="58"/>
    </location>
</feature>
<dbReference type="InterPro" id="IPR043136">
    <property type="entry name" value="B30.2/SPRY_sf"/>
</dbReference>
<dbReference type="CDD" id="cd19769">
    <property type="entry name" value="Bbox2_TRIM16-like"/>
    <property type="match status" value="1"/>
</dbReference>
<keyword evidence="12" id="KW-1185">Reference proteome</keyword>
<reference evidence="12" key="1">
    <citation type="submission" date="2013-03" db="EMBL/GenBank/DDBJ databases">
        <authorList>
            <person name="Jeffery W."/>
            <person name="Warren W."/>
            <person name="Wilson R.K."/>
        </authorList>
    </citation>
    <scope>NUCLEOTIDE SEQUENCE</scope>
    <source>
        <strain evidence="12">female</strain>
    </source>
</reference>
<name>A0A3B1ITD3_ASTMX</name>
<dbReference type="Gene3D" id="2.60.120.920">
    <property type="match status" value="1"/>
</dbReference>
<dbReference type="PRINTS" id="PR01407">
    <property type="entry name" value="BUTYPHLNCDUF"/>
</dbReference>
<evidence type="ECO:0000313" key="12">
    <source>
        <dbReference type="Proteomes" id="UP000018467"/>
    </source>
</evidence>
<proteinExistence type="predicted"/>
<evidence type="ECO:0000256" key="6">
    <source>
        <dbReference type="PROSITE-ProRule" id="PRU00024"/>
    </source>
</evidence>
<dbReference type="PROSITE" id="PS50119">
    <property type="entry name" value="ZF_BBOX"/>
    <property type="match status" value="1"/>
</dbReference>
<dbReference type="SUPFAM" id="SSF49899">
    <property type="entry name" value="Concanavalin A-like lectins/glucanases"/>
    <property type="match status" value="1"/>
</dbReference>
<evidence type="ECO:0000256" key="5">
    <source>
        <dbReference type="ARBA" id="ARBA00022859"/>
    </source>
</evidence>
<evidence type="ECO:0000256" key="1">
    <source>
        <dbReference type="ARBA" id="ARBA00022588"/>
    </source>
</evidence>
<dbReference type="Pfam" id="PF00643">
    <property type="entry name" value="zf-B_box"/>
    <property type="match status" value="1"/>
</dbReference>
<dbReference type="InterPro" id="IPR001870">
    <property type="entry name" value="B30.2/SPRY"/>
</dbReference>
<dbReference type="InterPro" id="IPR013320">
    <property type="entry name" value="ConA-like_dom_sf"/>
</dbReference>
<reference evidence="11" key="4">
    <citation type="submission" date="2025-09" db="UniProtKB">
        <authorList>
            <consortium name="Ensembl"/>
        </authorList>
    </citation>
    <scope>IDENTIFICATION</scope>
</reference>
<dbReference type="SUPFAM" id="SSF57850">
    <property type="entry name" value="RING/U-box"/>
    <property type="match status" value="1"/>
</dbReference>
<dbReference type="InterPro" id="IPR000315">
    <property type="entry name" value="Znf_B-box"/>
</dbReference>
<dbReference type="Gene3D" id="3.30.40.10">
    <property type="entry name" value="Zinc/RING finger domain, C3HC4 (zinc finger)"/>
    <property type="match status" value="1"/>
</dbReference>
<dbReference type="Ensembl" id="ENSAMXT00000048757.1">
    <property type="protein sequence ID" value="ENSAMXP00000033198.1"/>
    <property type="gene ID" value="ENSAMXG00000030168.1"/>
</dbReference>
<dbReference type="SMART" id="SM00184">
    <property type="entry name" value="RING"/>
    <property type="match status" value="1"/>
</dbReference>
<dbReference type="STRING" id="7994.ENSAMXP00000033198"/>
<dbReference type="InterPro" id="IPR003879">
    <property type="entry name" value="Butyrophylin_SPRY"/>
</dbReference>
<keyword evidence="7" id="KW-0175">Coiled coil</keyword>
<dbReference type="InterPro" id="IPR051051">
    <property type="entry name" value="E3_ubiq-ligase_TRIM/RNF"/>
</dbReference>
<protein>
    <submittedName>
        <fullName evidence="11">Uncharacterized protein</fullName>
    </submittedName>
</protein>
<dbReference type="InterPro" id="IPR006574">
    <property type="entry name" value="PRY"/>
</dbReference>
<keyword evidence="3 6" id="KW-0863">Zinc-finger</keyword>
<dbReference type="PANTHER" id="PTHR25465:SF5">
    <property type="entry name" value="E3 UBIQUITIN_ISG15 LIGASE TRIM25-RELATED"/>
    <property type="match status" value="1"/>
</dbReference>
<evidence type="ECO:0000259" key="9">
    <source>
        <dbReference type="PROSITE" id="PS50119"/>
    </source>
</evidence>
<dbReference type="GO" id="GO:0005737">
    <property type="term" value="C:cytoplasm"/>
    <property type="evidence" value="ECO:0007669"/>
    <property type="project" value="UniProtKB-ARBA"/>
</dbReference>
<dbReference type="GO" id="GO:0045087">
    <property type="term" value="P:innate immune response"/>
    <property type="evidence" value="ECO:0007669"/>
    <property type="project" value="UniProtKB-KW"/>
</dbReference>
<dbReference type="Pfam" id="PF00622">
    <property type="entry name" value="SPRY"/>
    <property type="match status" value="1"/>
</dbReference>
<keyword evidence="4" id="KW-0862">Zinc</keyword>
<dbReference type="Proteomes" id="UP000018467">
    <property type="component" value="Unassembled WGS sequence"/>
</dbReference>
<dbReference type="AlphaFoldDB" id="A0A3B1ITD3"/>
<dbReference type="PANTHER" id="PTHR25465">
    <property type="entry name" value="B-BOX DOMAIN CONTAINING"/>
    <property type="match status" value="1"/>
</dbReference>
<sequence>MAEAGILSDQDEFCCSVCLDVLKNPVTVPCGHTFCMVCINNCWDQEDQRGIYSCPQCRKTFNPRPVLHKNYFIDKMLEKLKKTDLQAASPAGSGKVECDVCTGRKLRIYCRTDNSCICYVCLMHEHKGHDTVQAETERTEKQVRTRKLFFNKIDYSIDKVMELIRDQEETGLSEAEELLEKLEQQISDLKRKNTELNQLSQTEDHISFLQDSDIITLKHIICFCTNYIKNVLRMRLMNEARCSFGQMHIFPIICEFKTKLNVFSSNFSDFCHFNLDPNTVNHKLVLSESDRLVTWRGGNLQYPDHRERFDSVYQVMSKESVCGRAYWEVEWINGWGVFISASYKGISRKGDVDSVFGRNDQSWSLHCSSAVTFCHNNVQVEIPVQPLSSRVGVYVDHSAGTLSFYNISNTMTPYTPSTPPSLSPSTPASGSVLDRQLNCLTQS</sequence>
<evidence type="ECO:0000259" key="8">
    <source>
        <dbReference type="PROSITE" id="PS50089"/>
    </source>
</evidence>
<dbReference type="Gene3D" id="3.30.160.60">
    <property type="entry name" value="Classic Zinc Finger"/>
    <property type="match status" value="1"/>
</dbReference>